<feature type="transmembrane region" description="Helical" evidence="1">
    <location>
        <begin position="9"/>
        <end position="30"/>
    </location>
</feature>
<dbReference type="RefSeq" id="WP_117353602.1">
    <property type="nucleotide sequence ID" value="NZ_CP020083.1"/>
</dbReference>
<protein>
    <recommendedName>
        <fullName evidence="4">DUF2798 domain-containing protein</fullName>
    </recommendedName>
</protein>
<dbReference type="Proteomes" id="UP000258016">
    <property type="component" value="Chromosome"/>
</dbReference>
<organism evidence="2 3">
    <name type="scientific">Blastomonas fulva</name>
    <dbReference type="NCBI Taxonomy" id="1550728"/>
    <lineage>
        <taxon>Bacteria</taxon>
        <taxon>Pseudomonadati</taxon>
        <taxon>Pseudomonadota</taxon>
        <taxon>Alphaproteobacteria</taxon>
        <taxon>Sphingomonadales</taxon>
        <taxon>Sphingomonadaceae</taxon>
        <taxon>Blastomonas</taxon>
    </lineage>
</organism>
<evidence type="ECO:0000313" key="3">
    <source>
        <dbReference type="Proteomes" id="UP000258016"/>
    </source>
</evidence>
<keyword evidence="1" id="KW-0472">Membrane</keyword>
<evidence type="ECO:0008006" key="4">
    <source>
        <dbReference type="Google" id="ProtNLM"/>
    </source>
</evidence>
<keyword evidence="1" id="KW-1133">Transmembrane helix</keyword>
<proteinExistence type="predicted"/>
<reference evidence="2 3" key="1">
    <citation type="submission" date="2017-03" db="EMBL/GenBank/DDBJ databases">
        <title>Complete genome sequence of Blastomonas fulva degrading microcsystin LR.</title>
        <authorList>
            <person name="Lee H.-g."/>
            <person name="Jin L."/>
            <person name="oh H.-M."/>
        </authorList>
    </citation>
    <scope>NUCLEOTIDE SEQUENCE [LARGE SCALE GENOMIC DNA]</scope>
    <source>
        <strain evidence="2 3">T2</strain>
    </source>
</reference>
<dbReference type="InterPro" id="IPR021529">
    <property type="entry name" value="DUF2798"/>
</dbReference>
<feature type="transmembrane region" description="Helical" evidence="1">
    <location>
        <begin position="42"/>
        <end position="60"/>
    </location>
</feature>
<gene>
    <name evidence="2" type="ORF">B5J99_17880</name>
</gene>
<keyword evidence="1" id="KW-0812">Transmembrane</keyword>
<dbReference type="EMBL" id="CP020083">
    <property type="protein sequence ID" value="ASR53649.1"/>
    <property type="molecule type" value="Genomic_DNA"/>
</dbReference>
<name>A0ABM6MCC9_9SPHN</name>
<sequence>MNTKMKQKVAFALVMGMLTTGIISFSLIAINLGFSERFLGSWLQAWVTAYVIVIPIILVVSPRLQAHIDRIIK</sequence>
<keyword evidence="3" id="KW-1185">Reference proteome</keyword>
<dbReference type="GeneID" id="303487465"/>
<evidence type="ECO:0000256" key="1">
    <source>
        <dbReference type="SAM" id="Phobius"/>
    </source>
</evidence>
<evidence type="ECO:0000313" key="2">
    <source>
        <dbReference type="EMBL" id="ASR53649.1"/>
    </source>
</evidence>
<dbReference type="Pfam" id="PF11391">
    <property type="entry name" value="DUF2798"/>
    <property type="match status" value="1"/>
</dbReference>
<accession>A0ABM6MCC9</accession>